<dbReference type="Gene3D" id="2.60.40.3440">
    <property type="match status" value="1"/>
</dbReference>
<sequence>MKDILKILLLLALTIIGMFSCSRQKEEAPSPVSEINILSNDAFTTTENGPVRIDVLINDQIGNLGTLVFKVPAHGNLQSDSTGFYYQPDRGFKGTEEFFYKYVGGNTTDSAKVSITVR</sequence>
<name>A0A5N1IV42_9BACT</name>
<evidence type="ECO:0000313" key="2">
    <source>
        <dbReference type="Proteomes" id="UP000326570"/>
    </source>
</evidence>
<dbReference type="PROSITE" id="PS51257">
    <property type="entry name" value="PROKAR_LIPOPROTEIN"/>
    <property type="match status" value="1"/>
</dbReference>
<dbReference type="RefSeq" id="WP_150903804.1">
    <property type="nucleotide sequence ID" value="NZ_VTWT01000005.1"/>
</dbReference>
<reference evidence="1 2" key="1">
    <citation type="submission" date="2019-09" db="EMBL/GenBank/DDBJ databases">
        <title>Genome sequence of Adhaeribacter sp. M2.</title>
        <authorList>
            <person name="Srinivasan S."/>
        </authorList>
    </citation>
    <scope>NUCLEOTIDE SEQUENCE [LARGE SCALE GENOMIC DNA]</scope>
    <source>
        <strain evidence="1 2">M2</strain>
    </source>
</reference>
<proteinExistence type="predicted"/>
<gene>
    <name evidence="1" type="ORF">F0P94_10325</name>
</gene>
<protein>
    <submittedName>
        <fullName evidence="1">Uncharacterized protein</fullName>
    </submittedName>
</protein>
<organism evidence="1 2">
    <name type="scientific">Adhaeribacter soli</name>
    <dbReference type="NCBI Taxonomy" id="2607655"/>
    <lineage>
        <taxon>Bacteria</taxon>
        <taxon>Pseudomonadati</taxon>
        <taxon>Bacteroidota</taxon>
        <taxon>Cytophagia</taxon>
        <taxon>Cytophagales</taxon>
        <taxon>Hymenobacteraceae</taxon>
        <taxon>Adhaeribacter</taxon>
    </lineage>
</organism>
<evidence type="ECO:0000313" key="1">
    <source>
        <dbReference type="EMBL" id="KAA9333637.1"/>
    </source>
</evidence>
<comment type="caution">
    <text evidence="1">The sequence shown here is derived from an EMBL/GenBank/DDBJ whole genome shotgun (WGS) entry which is preliminary data.</text>
</comment>
<dbReference type="Proteomes" id="UP000326570">
    <property type="component" value="Unassembled WGS sequence"/>
</dbReference>
<dbReference type="EMBL" id="VTWT01000005">
    <property type="protein sequence ID" value="KAA9333637.1"/>
    <property type="molecule type" value="Genomic_DNA"/>
</dbReference>
<keyword evidence="2" id="KW-1185">Reference proteome</keyword>
<accession>A0A5N1IV42</accession>
<dbReference type="AlphaFoldDB" id="A0A5N1IV42"/>
<dbReference type="Pfam" id="PF17963">
    <property type="entry name" value="Big_9"/>
    <property type="match status" value="1"/>
</dbReference>